<feature type="domain" description="Amidase" evidence="2">
    <location>
        <begin position="26"/>
        <end position="316"/>
    </location>
</feature>
<dbReference type="InterPro" id="IPR023631">
    <property type="entry name" value="Amidase_dom"/>
</dbReference>
<dbReference type="OrthoDB" id="566138at2759"/>
<dbReference type="Gene3D" id="3.90.1300.10">
    <property type="entry name" value="Amidase signature (AS) domain"/>
    <property type="match status" value="1"/>
</dbReference>
<accession>A0A7C8IFV2</accession>
<dbReference type="InterPro" id="IPR036928">
    <property type="entry name" value="AS_sf"/>
</dbReference>
<reference evidence="3 4" key="1">
    <citation type="submission" date="2020-01" db="EMBL/GenBank/DDBJ databases">
        <authorList>
            <consortium name="DOE Joint Genome Institute"/>
            <person name="Haridas S."/>
            <person name="Albert R."/>
            <person name="Binder M."/>
            <person name="Bloem J."/>
            <person name="Labutti K."/>
            <person name="Salamov A."/>
            <person name="Andreopoulos B."/>
            <person name="Baker S.E."/>
            <person name="Barry K."/>
            <person name="Bills G."/>
            <person name="Bluhm B.H."/>
            <person name="Cannon C."/>
            <person name="Castanera R."/>
            <person name="Culley D.E."/>
            <person name="Daum C."/>
            <person name="Ezra D."/>
            <person name="Gonzalez J.B."/>
            <person name="Henrissat B."/>
            <person name="Kuo A."/>
            <person name="Liang C."/>
            <person name="Lipzen A."/>
            <person name="Lutzoni F."/>
            <person name="Magnuson J."/>
            <person name="Mondo S."/>
            <person name="Nolan M."/>
            <person name="Ohm R."/>
            <person name="Pangilinan J."/>
            <person name="Park H.-J.H."/>
            <person name="Ramirez L."/>
            <person name="Alfaro M."/>
            <person name="Sun H."/>
            <person name="Tritt A."/>
            <person name="Yoshinaga Y."/>
            <person name="Zwiers L.-H.L."/>
            <person name="Turgeon B.G."/>
            <person name="Goodwin S.B."/>
            <person name="Spatafora J.W."/>
            <person name="Crous P.W."/>
            <person name="Grigoriev I.V."/>
        </authorList>
    </citation>
    <scope>NUCLEOTIDE SEQUENCE [LARGE SCALE GENOMIC DNA]</scope>
    <source>
        <strain evidence="3 4">CBS 611.86</strain>
    </source>
</reference>
<evidence type="ECO:0000259" key="2">
    <source>
        <dbReference type="Pfam" id="PF01425"/>
    </source>
</evidence>
<proteinExistence type="predicted"/>
<protein>
    <submittedName>
        <fullName evidence="3">Amidase signature domain-containing protein</fullName>
    </submittedName>
</protein>
<dbReference type="PANTHER" id="PTHR42678:SF34">
    <property type="entry name" value="OS04G0183300 PROTEIN"/>
    <property type="match status" value="1"/>
</dbReference>
<dbReference type="EMBL" id="JAADJZ010000001">
    <property type="protein sequence ID" value="KAF2878597.1"/>
    <property type="molecule type" value="Genomic_DNA"/>
</dbReference>
<dbReference type="Pfam" id="PF01425">
    <property type="entry name" value="Amidase"/>
    <property type="match status" value="1"/>
</dbReference>
<dbReference type="PANTHER" id="PTHR42678">
    <property type="entry name" value="AMIDASE"/>
    <property type="match status" value="1"/>
</dbReference>
<evidence type="ECO:0000256" key="1">
    <source>
        <dbReference type="SAM" id="MobiDB-lite"/>
    </source>
</evidence>
<feature type="region of interest" description="Disordered" evidence="1">
    <location>
        <begin position="160"/>
        <end position="180"/>
    </location>
</feature>
<dbReference type="Proteomes" id="UP000481861">
    <property type="component" value="Unassembled WGS sequence"/>
</dbReference>
<organism evidence="3 4">
    <name type="scientific">Massariosphaeria phaeospora</name>
    <dbReference type="NCBI Taxonomy" id="100035"/>
    <lineage>
        <taxon>Eukaryota</taxon>
        <taxon>Fungi</taxon>
        <taxon>Dikarya</taxon>
        <taxon>Ascomycota</taxon>
        <taxon>Pezizomycotina</taxon>
        <taxon>Dothideomycetes</taxon>
        <taxon>Pleosporomycetidae</taxon>
        <taxon>Pleosporales</taxon>
        <taxon>Pleosporales incertae sedis</taxon>
        <taxon>Massariosphaeria</taxon>
    </lineage>
</organism>
<keyword evidence="4" id="KW-1185">Reference proteome</keyword>
<name>A0A7C8IFV2_9PLEO</name>
<feature type="compositionally biased region" description="Low complexity" evidence="1">
    <location>
        <begin position="170"/>
        <end position="180"/>
    </location>
</feature>
<dbReference type="AlphaFoldDB" id="A0A7C8IFV2"/>
<dbReference type="SUPFAM" id="SSF75304">
    <property type="entry name" value="Amidase signature (AS) enzymes"/>
    <property type="match status" value="1"/>
</dbReference>
<evidence type="ECO:0000313" key="4">
    <source>
        <dbReference type="Proteomes" id="UP000481861"/>
    </source>
</evidence>
<gene>
    <name evidence="3" type="ORF">BDV95DRAFT_601247</name>
</gene>
<evidence type="ECO:0000313" key="3">
    <source>
        <dbReference type="EMBL" id="KAF2878597.1"/>
    </source>
</evidence>
<sequence length="519" mass="56024">MLDLRTADVKILRALLESEGTSSANLVMLYLSQIRKYDGYFRAVLFTAPEKDLVEHAKVLDEERAQGKVRGPLHGIPILLKDNIATHPSLGMPTSAGNTALLKSRTSRNARLVDDLIAAGMLIIGKTNLSELSSTKDPNMPSGWSAVGGQTQSAYVRGGLQEEDSRDGHSSPSGSSSGSAVGVSAGFAPLAIGTETDGSIMFPSGRAALYSMKPTPGLVSLDGIVPVSHTFDSAGPMAKSPYDLALLLDVLVDRNNDGDSYTKAPSGSWSDISIGTLDPEKWLLPPSMLKSVEEATVQINKEIREAYSKLESLVKSVKHNVELPTPDRFVLNGKDSEVMVQRTYTHAFPAFPILTPVVSDFPTDLKRYLEGLDSTPIQSLDDLIKWNSDHADEELPPCAPTQNSLLQARDLRLSKQEYAAHLQHCRSTARDHGVEKVFADHGADIILGPSDSALPLIATCGGYPVVSLPLGYLGYNGRPFGLMALGPRHSETLLFKVASAWEATFGPRQPPDLKFARRI</sequence>
<comment type="caution">
    <text evidence="3">The sequence shown here is derived from an EMBL/GenBank/DDBJ whole genome shotgun (WGS) entry which is preliminary data.</text>
</comment>